<dbReference type="Gene3D" id="3.10.105.10">
    <property type="entry name" value="Dipeptide-binding Protein, Domain 3"/>
    <property type="match status" value="1"/>
</dbReference>
<keyword evidence="2" id="KW-0813">Transport</keyword>
<keyword evidence="3 4" id="KW-0732">Signal</keyword>
<dbReference type="PIRSF" id="PIRSF002741">
    <property type="entry name" value="MppA"/>
    <property type="match status" value="1"/>
</dbReference>
<dbReference type="Pfam" id="PF00496">
    <property type="entry name" value="SBP_bac_5"/>
    <property type="match status" value="1"/>
</dbReference>
<feature type="signal peptide" evidence="4">
    <location>
        <begin position="1"/>
        <end position="20"/>
    </location>
</feature>
<gene>
    <name evidence="6" type="ORF">QFZ46_002649</name>
</gene>
<feature type="domain" description="Solute-binding protein family 5" evidence="5">
    <location>
        <begin position="89"/>
        <end position="478"/>
    </location>
</feature>
<dbReference type="InterPro" id="IPR039424">
    <property type="entry name" value="SBP_5"/>
</dbReference>
<evidence type="ECO:0000256" key="4">
    <source>
        <dbReference type="SAM" id="SignalP"/>
    </source>
</evidence>
<keyword evidence="7" id="KW-1185">Reference proteome</keyword>
<dbReference type="PANTHER" id="PTHR30290:SF9">
    <property type="entry name" value="OLIGOPEPTIDE-BINDING PROTEIN APPA"/>
    <property type="match status" value="1"/>
</dbReference>
<dbReference type="CDD" id="cd08493">
    <property type="entry name" value="PBP2_DppA_like"/>
    <property type="match status" value="1"/>
</dbReference>
<evidence type="ECO:0000256" key="3">
    <source>
        <dbReference type="ARBA" id="ARBA00022729"/>
    </source>
</evidence>
<sequence>MHHTSMRRRGLIAVTGTAIAAMLLAGCVASDRGDDSGDAEGDVDSTFVFAASSDPASLDPAFAQDGETFRVSRQIFEGLVGTEPGTADPAPLLAESWEPSEDNLSYTFTLKEGVTFHDGTPFNAEAVCVNFDRWYNWTGLAASEAFGYYYNKLFHGYADNPADAVYKSCTPDGDNTVTIELNKPFAGFIPALSLPAFAMQSPAAMQEFSADEVGGSAEAPALSEYAMGHPVGTGPFQFDEWAPGEQVTLKSYPDYWGEKGQIEEIIFRTIDDPTARRQSLEAGDIDGYDLVGPADTAALEEDGFTMVSRPPFTILYLAFNQQIPELQDPKVREALSYAIDKDALISQVLPEGTQKATQFIPEVVNGYNDDVTTYEYDVDKAKTLLAEAGYDEANPLKLTFNYPVNVSRPYMPDPEQIFTVLSSQLAEAGVETTPVSEEWVEYLDRTTGTADHGIHLLGWTGDYNDTDNFVGVFFGAQSSEWGFDNPELFAALTEARGVADLDEQTGLYQDINEMVAEFIPGVPLAHPAPTLAFDSRVESYPASPVNDEVFTDIVLTK</sequence>
<reference evidence="6 7" key="1">
    <citation type="submission" date="2023-07" db="EMBL/GenBank/DDBJ databases">
        <title>Comparative genomics of wheat-associated soil bacteria to identify genetic determinants of phenazine resistance.</title>
        <authorList>
            <person name="Mouncey N."/>
        </authorList>
    </citation>
    <scope>NUCLEOTIDE SEQUENCE [LARGE SCALE GENOMIC DNA]</scope>
    <source>
        <strain evidence="6 7">W2I7</strain>
    </source>
</reference>
<comment type="caution">
    <text evidence="6">The sequence shown here is derived from an EMBL/GenBank/DDBJ whole genome shotgun (WGS) entry which is preliminary data.</text>
</comment>
<dbReference type="Proteomes" id="UP001239085">
    <property type="component" value="Unassembled WGS sequence"/>
</dbReference>
<evidence type="ECO:0000256" key="2">
    <source>
        <dbReference type="ARBA" id="ARBA00022448"/>
    </source>
</evidence>
<evidence type="ECO:0000259" key="5">
    <source>
        <dbReference type="Pfam" id="PF00496"/>
    </source>
</evidence>
<evidence type="ECO:0000313" key="6">
    <source>
        <dbReference type="EMBL" id="MDQ0644489.1"/>
    </source>
</evidence>
<dbReference type="EMBL" id="JAUSXK010000001">
    <property type="protein sequence ID" value="MDQ0644489.1"/>
    <property type="molecule type" value="Genomic_DNA"/>
</dbReference>
<dbReference type="PANTHER" id="PTHR30290">
    <property type="entry name" value="PERIPLASMIC BINDING COMPONENT OF ABC TRANSPORTER"/>
    <property type="match status" value="1"/>
</dbReference>
<dbReference type="Gene3D" id="3.90.76.10">
    <property type="entry name" value="Dipeptide-binding Protein, Domain 1"/>
    <property type="match status" value="1"/>
</dbReference>
<name>A0ABU0PAX4_9MICO</name>
<evidence type="ECO:0000256" key="1">
    <source>
        <dbReference type="ARBA" id="ARBA00005695"/>
    </source>
</evidence>
<dbReference type="PROSITE" id="PS51257">
    <property type="entry name" value="PROKAR_LIPOPROTEIN"/>
    <property type="match status" value="1"/>
</dbReference>
<proteinExistence type="inferred from homology"/>
<accession>A0ABU0PAX4</accession>
<protein>
    <submittedName>
        <fullName evidence="6">Peptide/nickel transport system substrate-binding protein</fullName>
    </submittedName>
</protein>
<dbReference type="RefSeq" id="WP_307362267.1">
    <property type="nucleotide sequence ID" value="NZ_JAUSXK010000001.1"/>
</dbReference>
<dbReference type="InterPro" id="IPR000914">
    <property type="entry name" value="SBP_5_dom"/>
</dbReference>
<feature type="chain" id="PRO_5047532747" evidence="4">
    <location>
        <begin position="21"/>
        <end position="557"/>
    </location>
</feature>
<evidence type="ECO:0000313" key="7">
    <source>
        <dbReference type="Proteomes" id="UP001239085"/>
    </source>
</evidence>
<dbReference type="SUPFAM" id="SSF53850">
    <property type="entry name" value="Periplasmic binding protein-like II"/>
    <property type="match status" value="1"/>
</dbReference>
<comment type="similarity">
    <text evidence="1">Belongs to the bacterial solute-binding protein 5 family.</text>
</comment>
<dbReference type="Gene3D" id="3.40.190.10">
    <property type="entry name" value="Periplasmic binding protein-like II"/>
    <property type="match status" value="1"/>
</dbReference>
<organism evidence="6 7">
    <name type="scientific">Microbacterium murale</name>
    <dbReference type="NCBI Taxonomy" id="1081040"/>
    <lineage>
        <taxon>Bacteria</taxon>
        <taxon>Bacillati</taxon>
        <taxon>Actinomycetota</taxon>
        <taxon>Actinomycetes</taxon>
        <taxon>Micrococcales</taxon>
        <taxon>Microbacteriaceae</taxon>
        <taxon>Microbacterium</taxon>
    </lineage>
</organism>
<dbReference type="InterPro" id="IPR030678">
    <property type="entry name" value="Peptide/Ni-bd"/>
</dbReference>